<evidence type="ECO:0000259" key="1">
    <source>
        <dbReference type="PROSITE" id="PS50181"/>
    </source>
</evidence>
<accession>A0A819N4J8</accession>
<sequence>MDNSNNNNLNILDLPNEMLINIFNRLYIVDILYSLVNINERFDRLVIDPLYIHHLDMTIELPFDEIISIYNKVFSRICENILPRIHNQVNKLIVDSYSIKSILTVNYPQLYSLSLVNFQEILFQYLKDILFFWKKLPRLKHFSLTSFDDTIYYDKLIIPLLCRMINLEELILFLSIIRFDSTFIDGIQLYDQFLIYIPRLNKFTSSIITVVVNNNINISLSSHKDIQHSFIER</sequence>
<dbReference type="InterPro" id="IPR032675">
    <property type="entry name" value="LRR_dom_sf"/>
</dbReference>
<feature type="domain" description="F-box" evidence="1">
    <location>
        <begin position="8"/>
        <end position="55"/>
    </location>
</feature>
<proteinExistence type="predicted"/>
<name>A0A819N4J8_9BILA</name>
<evidence type="ECO:0000313" key="3">
    <source>
        <dbReference type="Proteomes" id="UP000663823"/>
    </source>
</evidence>
<gene>
    <name evidence="2" type="ORF">OTI717_LOCUS28481</name>
</gene>
<protein>
    <recommendedName>
        <fullName evidence="1">F-box domain-containing protein</fullName>
    </recommendedName>
</protein>
<dbReference type="InterPro" id="IPR001810">
    <property type="entry name" value="F-box_dom"/>
</dbReference>
<organism evidence="2 3">
    <name type="scientific">Rotaria sordida</name>
    <dbReference type="NCBI Taxonomy" id="392033"/>
    <lineage>
        <taxon>Eukaryota</taxon>
        <taxon>Metazoa</taxon>
        <taxon>Spiralia</taxon>
        <taxon>Gnathifera</taxon>
        <taxon>Rotifera</taxon>
        <taxon>Eurotatoria</taxon>
        <taxon>Bdelloidea</taxon>
        <taxon>Philodinida</taxon>
        <taxon>Philodinidae</taxon>
        <taxon>Rotaria</taxon>
    </lineage>
</organism>
<dbReference type="Proteomes" id="UP000663823">
    <property type="component" value="Unassembled WGS sequence"/>
</dbReference>
<dbReference type="PROSITE" id="PS50181">
    <property type="entry name" value="FBOX"/>
    <property type="match status" value="1"/>
</dbReference>
<dbReference type="EMBL" id="CAJOAX010006782">
    <property type="protein sequence ID" value="CAF3991092.1"/>
    <property type="molecule type" value="Genomic_DNA"/>
</dbReference>
<dbReference type="AlphaFoldDB" id="A0A819N4J8"/>
<reference evidence="2" key="1">
    <citation type="submission" date="2021-02" db="EMBL/GenBank/DDBJ databases">
        <authorList>
            <person name="Nowell W R."/>
        </authorList>
    </citation>
    <scope>NUCLEOTIDE SEQUENCE</scope>
</reference>
<evidence type="ECO:0000313" key="2">
    <source>
        <dbReference type="EMBL" id="CAF3991092.1"/>
    </source>
</evidence>
<dbReference type="Gene3D" id="3.80.10.10">
    <property type="entry name" value="Ribonuclease Inhibitor"/>
    <property type="match status" value="1"/>
</dbReference>
<comment type="caution">
    <text evidence="2">The sequence shown here is derived from an EMBL/GenBank/DDBJ whole genome shotgun (WGS) entry which is preliminary data.</text>
</comment>